<accession>A0A3M7TC17</accession>
<dbReference type="PANTHER" id="PTHR48111:SF22">
    <property type="entry name" value="REGULATOR OF RPOS"/>
    <property type="match status" value="1"/>
</dbReference>
<dbReference type="Gene3D" id="1.10.10.10">
    <property type="entry name" value="Winged helix-like DNA-binding domain superfamily/Winged helix DNA-binding domain"/>
    <property type="match status" value="1"/>
</dbReference>
<dbReference type="AlphaFoldDB" id="A0A3M7TC17"/>
<name>A0A3M7TC17_9FLAO</name>
<dbReference type="PROSITE" id="PS50110">
    <property type="entry name" value="RESPONSE_REGULATORY"/>
    <property type="match status" value="1"/>
</dbReference>
<dbReference type="InterPro" id="IPR011006">
    <property type="entry name" value="CheY-like_superfamily"/>
</dbReference>
<dbReference type="GO" id="GO:0032993">
    <property type="term" value="C:protein-DNA complex"/>
    <property type="evidence" value="ECO:0007669"/>
    <property type="project" value="TreeGrafter"/>
</dbReference>
<dbReference type="Gene3D" id="3.40.50.2300">
    <property type="match status" value="1"/>
</dbReference>
<evidence type="ECO:0000313" key="10">
    <source>
        <dbReference type="EMBL" id="RNA61092.1"/>
    </source>
</evidence>
<feature type="DNA-binding region" description="OmpR/PhoB-type" evidence="7">
    <location>
        <begin position="137"/>
        <end position="235"/>
    </location>
</feature>
<feature type="modified residue" description="4-aspartylphosphate" evidence="6">
    <location>
        <position position="52"/>
    </location>
</feature>
<dbReference type="PANTHER" id="PTHR48111">
    <property type="entry name" value="REGULATOR OF RPOS"/>
    <property type="match status" value="1"/>
</dbReference>
<dbReference type="GO" id="GO:0000976">
    <property type="term" value="F:transcription cis-regulatory region binding"/>
    <property type="evidence" value="ECO:0007669"/>
    <property type="project" value="TreeGrafter"/>
</dbReference>
<protein>
    <submittedName>
        <fullName evidence="10">DNA-binding response regulator</fullName>
    </submittedName>
</protein>
<dbReference type="CDD" id="cd00383">
    <property type="entry name" value="trans_reg_C"/>
    <property type="match status" value="1"/>
</dbReference>
<keyword evidence="3" id="KW-0805">Transcription regulation</keyword>
<dbReference type="SMART" id="SM00862">
    <property type="entry name" value="Trans_reg_C"/>
    <property type="match status" value="1"/>
</dbReference>
<evidence type="ECO:0000256" key="5">
    <source>
        <dbReference type="ARBA" id="ARBA00023163"/>
    </source>
</evidence>
<dbReference type="SUPFAM" id="SSF46894">
    <property type="entry name" value="C-terminal effector domain of the bipartite response regulators"/>
    <property type="match status" value="1"/>
</dbReference>
<dbReference type="InterPro" id="IPR001789">
    <property type="entry name" value="Sig_transdc_resp-reg_receiver"/>
</dbReference>
<sequence length="236" mass="26556">MKKIILIEDETSVVSFIKKGLQESGYEVSVAFDGLTGVQLIQANDFDLVILDIMLPEMNGLDVCKEIRKTNKHVPILFLTALGTSENIVLGLENGGDDYLVKPFKFIELVARIKSLLRRSNAGNIIAEVTESYSDNEHVFQFSDLVVNDYTKKVTRAGEEISLTSTEYKLLLYFLNNPEKVISRAEILDAVWGVNYELGTNVVDVYVNYLRKKLDNVEDNKLIHTVIGMGYVLKKA</sequence>
<keyword evidence="4 7" id="KW-0238">DNA-binding</keyword>
<evidence type="ECO:0000259" key="9">
    <source>
        <dbReference type="PROSITE" id="PS51755"/>
    </source>
</evidence>
<dbReference type="GO" id="GO:0000156">
    <property type="term" value="F:phosphorelay response regulator activity"/>
    <property type="evidence" value="ECO:0007669"/>
    <property type="project" value="TreeGrafter"/>
</dbReference>
<organism evidence="10 11">
    <name type="scientific">Chryseobacterium nematophagum</name>
    <dbReference type="NCBI Taxonomy" id="2305228"/>
    <lineage>
        <taxon>Bacteria</taxon>
        <taxon>Pseudomonadati</taxon>
        <taxon>Bacteroidota</taxon>
        <taxon>Flavobacteriia</taxon>
        <taxon>Flavobacteriales</taxon>
        <taxon>Weeksellaceae</taxon>
        <taxon>Chryseobacterium group</taxon>
        <taxon>Chryseobacterium</taxon>
    </lineage>
</organism>
<evidence type="ECO:0000256" key="4">
    <source>
        <dbReference type="ARBA" id="ARBA00023125"/>
    </source>
</evidence>
<evidence type="ECO:0000256" key="2">
    <source>
        <dbReference type="ARBA" id="ARBA00023012"/>
    </source>
</evidence>
<dbReference type="InterPro" id="IPR039420">
    <property type="entry name" value="WalR-like"/>
</dbReference>
<dbReference type="SUPFAM" id="SSF52172">
    <property type="entry name" value="CheY-like"/>
    <property type="match status" value="1"/>
</dbReference>
<reference evidence="10 11" key="1">
    <citation type="submission" date="2018-08" db="EMBL/GenBank/DDBJ databases">
        <title>Chryseobacterium nematophagum: a novel matrix digesting pathogen of nematodes.</title>
        <authorList>
            <person name="Page A."/>
            <person name="Roberts M."/>
            <person name="Felix M.-A."/>
            <person name="Weir W."/>
        </authorList>
    </citation>
    <scope>NUCLEOTIDE SEQUENCE [LARGE SCALE GENOMIC DNA]</scope>
    <source>
        <strain evidence="10 11">JUb129</strain>
    </source>
</reference>
<dbReference type="InterPro" id="IPR016032">
    <property type="entry name" value="Sig_transdc_resp-reg_C-effctor"/>
</dbReference>
<dbReference type="FunFam" id="1.10.10.10:FF:000005">
    <property type="entry name" value="Two-component system response regulator"/>
    <property type="match status" value="1"/>
</dbReference>
<dbReference type="InterPro" id="IPR001867">
    <property type="entry name" value="OmpR/PhoB-type_DNA-bd"/>
</dbReference>
<dbReference type="Proteomes" id="UP000278775">
    <property type="component" value="Unassembled WGS sequence"/>
</dbReference>
<dbReference type="GO" id="GO:0005829">
    <property type="term" value="C:cytosol"/>
    <property type="evidence" value="ECO:0007669"/>
    <property type="project" value="TreeGrafter"/>
</dbReference>
<dbReference type="RefSeq" id="WP_122635269.1">
    <property type="nucleotide sequence ID" value="NZ_QWIU01000002.1"/>
</dbReference>
<dbReference type="OrthoDB" id="9790442at2"/>
<dbReference type="FunFam" id="3.40.50.2300:FF:000073">
    <property type="entry name" value="DNA-binding response regulator RprY"/>
    <property type="match status" value="1"/>
</dbReference>
<dbReference type="PROSITE" id="PS51755">
    <property type="entry name" value="OMPR_PHOB"/>
    <property type="match status" value="1"/>
</dbReference>
<evidence type="ECO:0000256" key="7">
    <source>
        <dbReference type="PROSITE-ProRule" id="PRU01091"/>
    </source>
</evidence>
<evidence type="ECO:0000256" key="1">
    <source>
        <dbReference type="ARBA" id="ARBA00022553"/>
    </source>
</evidence>
<keyword evidence="2" id="KW-0902">Two-component regulatory system</keyword>
<evidence type="ECO:0000259" key="8">
    <source>
        <dbReference type="PROSITE" id="PS50110"/>
    </source>
</evidence>
<feature type="domain" description="Response regulatory" evidence="8">
    <location>
        <begin position="3"/>
        <end position="117"/>
    </location>
</feature>
<dbReference type="Pfam" id="PF00486">
    <property type="entry name" value="Trans_reg_C"/>
    <property type="match status" value="1"/>
</dbReference>
<dbReference type="EMBL" id="QWIU01000002">
    <property type="protein sequence ID" value="RNA61092.1"/>
    <property type="molecule type" value="Genomic_DNA"/>
</dbReference>
<dbReference type="CDD" id="cd19935">
    <property type="entry name" value="REC_OmpR_CusR-like"/>
    <property type="match status" value="1"/>
</dbReference>
<feature type="domain" description="OmpR/PhoB-type" evidence="9">
    <location>
        <begin position="137"/>
        <end position="235"/>
    </location>
</feature>
<keyword evidence="5" id="KW-0804">Transcription</keyword>
<dbReference type="SMART" id="SM00448">
    <property type="entry name" value="REC"/>
    <property type="match status" value="1"/>
</dbReference>
<dbReference type="InterPro" id="IPR036388">
    <property type="entry name" value="WH-like_DNA-bd_sf"/>
</dbReference>
<evidence type="ECO:0000256" key="3">
    <source>
        <dbReference type="ARBA" id="ARBA00023015"/>
    </source>
</evidence>
<proteinExistence type="predicted"/>
<gene>
    <name evidence="10" type="ORF">D1631_03650</name>
</gene>
<evidence type="ECO:0000256" key="6">
    <source>
        <dbReference type="PROSITE-ProRule" id="PRU00169"/>
    </source>
</evidence>
<evidence type="ECO:0000313" key="11">
    <source>
        <dbReference type="Proteomes" id="UP000278775"/>
    </source>
</evidence>
<dbReference type="Gene3D" id="6.10.250.690">
    <property type="match status" value="1"/>
</dbReference>
<dbReference type="GO" id="GO:0006355">
    <property type="term" value="P:regulation of DNA-templated transcription"/>
    <property type="evidence" value="ECO:0007669"/>
    <property type="project" value="InterPro"/>
</dbReference>
<comment type="caution">
    <text evidence="10">The sequence shown here is derived from an EMBL/GenBank/DDBJ whole genome shotgun (WGS) entry which is preliminary data.</text>
</comment>
<dbReference type="Pfam" id="PF00072">
    <property type="entry name" value="Response_reg"/>
    <property type="match status" value="1"/>
</dbReference>
<keyword evidence="1 6" id="KW-0597">Phosphoprotein</keyword>